<keyword evidence="1" id="KW-0812">Transmembrane</keyword>
<name>A0A0E9X491_ANGAN</name>
<reference evidence="2" key="2">
    <citation type="journal article" date="2015" name="Fish Shellfish Immunol.">
        <title>Early steps in the European eel (Anguilla anguilla)-Vibrio vulnificus interaction in the gills: Role of the RtxA13 toxin.</title>
        <authorList>
            <person name="Callol A."/>
            <person name="Pajuelo D."/>
            <person name="Ebbesson L."/>
            <person name="Teles M."/>
            <person name="MacKenzie S."/>
            <person name="Amaro C."/>
        </authorList>
    </citation>
    <scope>NUCLEOTIDE SEQUENCE</scope>
</reference>
<proteinExistence type="predicted"/>
<evidence type="ECO:0000313" key="2">
    <source>
        <dbReference type="EMBL" id="JAH97399.1"/>
    </source>
</evidence>
<protein>
    <submittedName>
        <fullName evidence="2">Uncharacterized protein</fullName>
    </submittedName>
</protein>
<sequence>MLDLVLVLLFFSRIGIPMIWCFLVSVCIENFFSGTDSAVKRPPISSPAASSEPINTSPISMYDLQQPLTPHNIVCLYHRLHRPRFMSYVCPRDMRNCI</sequence>
<dbReference type="EMBL" id="GBXM01011178">
    <property type="protein sequence ID" value="JAH97399.1"/>
    <property type="molecule type" value="Transcribed_RNA"/>
</dbReference>
<evidence type="ECO:0000256" key="1">
    <source>
        <dbReference type="SAM" id="Phobius"/>
    </source>
</evidence>
<organism evidence="2">
    <name type="scientific">Anguilla anguilla</name>
    <name type="common">European freshwater eel</name>
    <name type="synonym">Muraena anguilla</name>
    <dbReference type="NCBI Taxonomy" id="7936"/>
    <lineage>
        <taxon>Eukaryota</taxon>
        <taxon>Metazoa</taxon>
        <taxon>Chordata</taxon>
        <taxon>Craniata</taxon>
        <taxon>Vertebrata</taxon>
        <taxon>Euteleostomi</taxon>
        <taxon>Actinopterygii</taxon>
        <taxon>Neopterygii</taxon>
        <taxon>Teleostei</taxon>
        <taxon>Anguilliformes</taxon>
        <taxon>Anguillidae</taxon>
        <taxon>Anguilla</taxon>
    </lineage>
</organism>
<feature type="transmembrane region" description="Helical" evidence="1">
    <location>
        <begin position="6"/>
        <end position="32"/>
    </location>
</feature>
<dbReference type="AlphaFoldDB" id="A0A0E9X491"/>
<reference evidence="2" key="1">
    <citation type="submission" date="2014-11" db="EMBL/GenBank/DDBJ databases">
        <authorList>
            <person name="Amaro Gonzalez C."/>
        </authorList>
    </citation>
    <scope>NUCLEOTIDE SEQUENCE</scope>
</reference>
<keyword evidence="1" id="KW-1133">Transmembrane helix</keyword>
<keyword evidence="1" id="KW-0472">Membrane</keyword>
<accession>A0A0E9X491</accession>